<feature type="domain" description="Alcohol dehydrogenase iron-type/glycerol dehydrogenase GldA" evidence="4">
    <location>
        <begin position="32"/>
        <end position="193"/>
    </location>
</feature>
<dbReference type="EMBL" id="WUQX01000001">
    <property type="protein sequence ID" value="MXP77458.1"/>
    <property type="molecule type" value="Genomic_DNA"/>
</dbReference>
<keyword evidence="7" id="KW-1185">Reference proteome</keyword>
<evidence type="ECO:0000259" key="4">
    <source>
        <dbReference type="Pfam" id="PF00465"/>
    </source>
</evidence>
<dbReference type="PROSITE" id="PS00913">
    <property type="entry name" value="ADH_IRON_1"/>
    <property type="match status" value="1"/>
</dbReference>
<dbReference type="SUPFAM" id="SSF56796">
    <property type="entry name" value="Dehydroquinate synthase-like"/>
    <property type="match status" value="1"/>
</dbReference>
<dbReference type="Pfam" id="PF00465">
    <property type="entry name" value="Fe-ADH"/>
    <property type="match status" value="1"/>
</dbReference>
<keyword evidence="3" id="KW-0520">NAD</keyword>
<dbReference type="RefSeq" id="WP_159752814.1">
    <property type="nucleotide sequence ID" value="NZ_CASSPE010000148.1"/>
</dbReference>
<dbReference type="FunFam" id="3.40.50.1970:FF:000003">
    <property type="entry name" value="Alcohol dehydrogenase, iron-containing"/>
    <property type="match status" value="1"/>
</dbReference>
<dbReference type="InterPro" id="IPR056798">
    <property type="entry name" value="ADH_Fe_C"/>
</dbReference>
<name>A0A7X3SKC6_9FIRM</name>
<dbReference type="Gene3D" id="1.20.1090.10">
    <property type="entry name" value="Dehydroquinate synthase-like - alpha domain"/>
    <property type="match status" value="1"/>
</dbReference>
<dbReference type="PANTHER" id="PTHR11496">
    <property type="entry name" value="ALCOHOL DEHYDROGENASE"/>
    <property type="match status" value="1"/>
</dbReference>
<dbReference type="AlphaFoldDB" id="A0A7X3SKC6"/>
<proteinExistence type="inferred from homology"/>
<accession>A0A7X3SKC6</accession>
<dbReference type="PROSITE" id="PS00060">
    <property type="entry name" value="ADH_IRON_2"/>
    <property type="match status" value="1"/>
</dbReference>
<dbReference type="InterPro" id="IPR018211">
    <property type="entry name" value="ADH_Fe_CS"/>
</dbReference>
<dbReference type="Gene3D" id="3.40.50.1970">
    <property type="match status" value="1"/>
</dbReference>
<dbReference type="GO" id="GO:0004022">
    <property type="term" value="F:alcohol dehydrogenase (NAD+) activity"/>
    <property type="evidence" value="ECO:0007669"/>
    <property type="project" value="TreeGrafter"/>
</dbReference>
<dbReference type="InterPro" id="IPR001670">
    <property type="entry name" value="ADH_Fe/GldA"/>
</dbReference>
<keyword evidence="2" id="KW-0560">Oxidoreductase</keyword>
<gene>
    <name evidence="6" type="ORF">GN277_19385</name>
</gene>
<dbReference type="PANTHER" id="PTHR11496:SF102">
    <property type="entry name" value="ALCOHOL DEHYDROGENASE 4"/>
    <property type="match status" value="1"/>
</dbReference>
<dbReference type="CDD" id="cd08189">
    <property type="entry name" value="Fe-ADH-like"/>
    <property type="match status" value="1"/>
</dbReference>
<sequence length="403" mass="44532">MNQLRKLYCRTFQAGLKIALPFLPYRKPDIVGSVKALPEILRKHGCERILIITDSGIMGLGLTRRLERVLTQNQISYYIYDKTVANPTTVNVAEALNMYQTNDCSGIIGFGGGSSMDCAKAVGARIAKPKQSLAKMKGILKVHKRLPLLIAVPTTAGTGSETTLAAVITDAETRYKYAINDFPLIPRYAVLDPKVTLSLPPFITATTGMDALTHAVEAYIGRSTTYGTRKNALMAVSLIFQNIDKAYTQGNDMDARRNMLHASFYAGCAFTKSYVGYVHAVAHSLGGEYNVPHGLANAILLPFVLEVYGSRIHKKLYHLSVAAGISVKGTPYDVAAKEFIEAIKDMKKRFDIGDTVKEIREEDIPKLSHYADKEGNPLYPVPVLMDAKELEKFYYMMIEDLSM</sequence>
<organism evidence="6 7">
    <name type="scientific">Sporofaciens musculi</name>
    <dbReference type="NCBI Taxonomy" id="2681861"/>
    <lineage>
        <taxon>Bacteria</taxon>
        <taxon>Bacillati</taxon>
        <taxon>Bacillota</taxon>
        <taxon>Clostridia</taxon>
        <taxon>Lachnospirales</taxon>
        <taxon>Lachnospiraceae</taxon>
        <taxon>Sporofaciens</taxon>
    </lineage>
</organism>
<dbReference type="InterPro" id="IPR039697">
    <property type="entry name" value="Alcohol_dehydrogenase_Fe"/>
</dbReference>
<evidence type="ECO:0000313" key="6">
    <source>
        <dbReference type="EMBL" id="MXP77458.1"/>
    </source>
</evidence>
<feature type="domain" description="Fe-containing alcohol dehydrogenase-like C-terminal" evidence="5">
    <location>
        <begin position="204"/>
        <end position="373"/>
    </location>
</feature>
<comment type="caution">
    <text evidence="6">The sequence shown here is derived from an EMBL/GenBank/DDBJ whole genome shotgun (WGS) entry which is preliminary data.</text>
</comment>
<protein>
    <submittedName>
        <fullName evidence="6">Iron-containing alcohol dehydrogenase</fullName>
    </submittedName>
</protein>
<evidence type="ECO:0000256" key="1">
    <source>
        <dbReference type="ARBA" id="ARBA00007358"/>
    </source>
</evidence>
<evidence type="ECO:0000259" key="5">
    <source>
        <dbReference type="Pfam" id="PF25137"/>
    </source>
</evidence>
<reference evidence="6 7" key="1">
    <citation type="submission" date="2019-12" db="EMBL/GenBank/DDBJ databases">
        <title>Sporaefaciens musculi gen. nov., sp. nov., a novel bacterium isolated from the caecum of an obese mouse.</title>
        <authorList>
            <person name="Rasmussen T.S."/>
            <person name="Streidl T."/>
            <person name="Hitch T.C.A."/>
            <person name="Wortmann E."/>
            <person name="Deptula P."/>
            <person name="Hansen M."/>
            <person name="Nielsen D.S."/>
            <person name="Clavel T."/>
            <person name="Vogensen F.K."/>
        </authorList>
    </citation>
    <scope>NUCLEOTIDE SEQUENCE [LARGE SCALE GENOMIC DNA]</scope>
    <source>
        <strain evidence="6 7">WCA-9-b2</strain>
    </source>
</reference>
<evidence type="ECO:0000313" key="7">
    <source>
        <dbReference type="Proteomes" id="UP000460412"/>
    </source>
</evidence>
<dbReference type="Proteomes" id="UP000460412">
    <property type="component" value="Unassembled WGS sequence"/>
</dbReference>
<evidence type="ECO:0000256" key="2">
    <source>
        <dbReference type="ARBA" id="ARBA00023002"/>
    </source>
</evidence>
<dbReference type="FunFam" id="1.20.1090.10:FF:000001">
    <property type="entry name" value="Aldehyde-alcohol dehydrogenase"/>
    <property type="match status" value="1"/>
</dbReference>
<evidence type="ECO:0000256" key="3">
    <source>
        <dbReference type="ARBA" id="ARBA00023027"/>
    </source>
</evidence>
<dbReference type="GO" id="GO:0046872">
    <property type="term" value="F:metal ion binding"/>
    <property type="evidence" value="ECO:0007669"/>
    <property type="project" value="InterPro"/>
</dbReference>
<dbReference type="Pfam" id="PF25137">
    <property type="entry name" value="ADH_Fe_C"/>
    <property type="match status" value="1"/>
</dbReference>
<comment type="similarity">
    <text evidence="1">Belongs to the iron-containing alcohol dehydrogenase family.</text>
</comment>